<sequence length="76" mass="8729">MESLFLLRKYAILKPVMVIIGKDWKICIFIQGVFANMSISICMVQSITKSDGCIMPNSQMKLAKFHKGNYNLYIHN</sequence>
<reference evidence="1 2" key="1">
    <citation type="journal article" date="2014" name="Genome Announc.">
        <title>Genome Sequence of Youngiibacter fragilis, the Type Strain of the Genus Youngiibacter.</title>
        <authorList>
            <person name="Wawrik C.B."/>
            <person name="Callaghan A.V."/>
            <person name="Stamps B.W."/>
            <person name="Wawrik B."/>
        </authorList>
    </citation>
    <scope>NUCLEOTIDE SEQUENCE [LARGE SCALE GENOMIC DNA]</scope>
    <source>
        <strain evidence="1 2">232.1</strain>
    </source>
</reference>
<keyword evidence="2" id="KW-1185">Reference proteome</keyword>
<name>V7I4X7_9CLOT</name>
<evidence type="ECO:0000313" key="1">
    <source>
        <dbReference type="EMBL" id="ETA80346.1"/>
    </source>
</evidence>
<accession>V7I4X7</accession>
<comment type="caution">
    <text evidence="1">The sequence shown here is derived from an EMBL/GenBank/DDBJ whole genome shotgun (WGS) entry which is preliminary data.</text>
</comment>
<evidence type="ECO:0000313" key="2">
    <source>
        <dbReference type="Proteomes" id="UP000017747"/>
    </source>
</evidence>
<dbReference type="Proteomes" id="UP000017747">
    <property type="component" value="Unassembled WGS sequence"/>
</dbReference>
<organism evidence="1 2">
    <name type="scientific">Youngiibacter fragilis 232.1</name>
    <dbReference type="NCBI Taxonomy" id="994573"/>
    <lineage>
        <taxon>Bacteria</taxon>
        <taxon>Bacillati</taxon>
        <taxon>Bacillota</taxon>
        <taxon>Clostridia</taxon>
        <taxon>Eubacteriales</taxon>
        <taxon>Clostridiaceae</taxon>
        <taxon>Youngiibacter</taxon>
    </lineage>
</organism>
<gene>
    <name evidence="1" type="ORF">T472_0212360</name>
</gene>
<dbReference type="STRING" id="994573.T472_0212360"/>
<dbReference type="AlphaFoldDB" id="V7I4X7"/>
<dbReference type="EMBL" id="AXUN02000183">
    <property type="protein sequence ID" value="ETA80346.1"/>
    <property type="molecule type" value="Genomic_DNA"/>
</dbReference>
<protein>
    <submittedName>
        <fullName evidence="1">Uncharacterized protein</fullName>
    </submittedName>
</protein>
<proteinExistence type="predicted"/>